<dbReference type="InterPro" id="IPR017452">
    <property type="entry name" value="GPCR_Rhodpsn_7TM"/>
</dbReference>
<accession>A0A5J5DJ08</accession>
<evidence type="ECO:0000256" key="7">
    <source>
        <dbReference type="ARBA" id="ARBA00023224"/>
    </source>
</evidence>
<evidence type="ECO:0000313" key="11">
    <source>
        <dbReference type="EMBL" id="KAA8593386.1"/>
    </source>
</evidence>
<dbReference type="PROSITE" id="PS00237">
    <property type="entry name" value="G_PROTEIN_RECEP_F1_1"/>
    <property type="match status" value="1"/>
</dbReference>
<evidence type="ECO:0000256" key="8">
    <source>
        <dbReference type="RuleBase" id="RU000688"/>
    </source>
</evidence>
<keyword evidence="12" id="KW-1185">Reference proteome</keyword>
<evidence type="ECO:0000256" key="4">
    <source>
        <dbReference type="ARBA" id="ARBA00023040"/>
    </source>
</evidence>
<reference evidence="11 12" key="1">
    <citation type="submission" date="2019-08" db="EMBL/GenBank/DDBJ databases">
        <title>A chromosome-level genome assembly, high-density linkage maps, and genome scans reveal the genomic architecture of hybrid incompatibilities underlying speciation via character displacement in darters (Percidae: Etheostominae).</title>
        <authorList>
            <person name="Moran R.L."/>
            <person name="Catchen J.M."/>
            <person name="Fuller R.C."/>
        </authorList>
    </citation>
    <scope>NUCLEOTIDE SEQUENCE [LARGE SCALE GENOMIC DNA]</scope>
    <source>
        <strain evidence="11">EspeVRDwgs_2016</strain>
        <tissue evidence="11">Muscle</tissue>
    </source>
</reference>
<evidence type="ECO:0000256" key="3">
    <source>
        <dbReference type="ARBA" id="ARBA00022989"/>
    </source>
</evidence>
<evidence type="ECO:0000256" key="5">
    <source>
        <dbReference type="ARBA" id="ARBA00023136"/>
    </source>
</evidence>
<dbReference type="InterPro" id="IPR050125">
    <property type="entry name" value="GPCR_opsins"/>
</dbReference>
<keyword evidence="4 8" id="KW-0297">G-protein coupled receptor</keyword>
<gene>
    <name evidence="11" type="ORF">FQN60_009502</name>
</gene>
<comment type="similarity">
    <text evidence="8">Belongs to the G-protein coupled receptor 1 family.</text>
</comment>
<comment type="subcellular location">
    <subcellularLocation>
        <location evidence="1">Membrane</location>
        <topology evidence="1">Multi-pass membrane protein</topology>
    </subcellularLocation>
</comment>
<dbReference type="GO" id="GO:0004930">
    <property type="term" value="F:G protein-coupled receptor activity"/>
    <property type="evidence" value="ECO:0007669"/>
    <property type="project" value="UniProtKB-KW"/>
</dbReference>
<evidence type="ECO:0000256" key="1">
    <source>
        <dbReference type="ARBA" id="ARBA00004141"/>
    </source>
</evidence>
<evidence type="ECO:0000256" key="6">
    <source>
        <dbReference type="ARBA" id="ARBA00023170"/>
    </source>
</evidence>
<feature type="transmembrane region" description="Helical" evidence="9">
    <location>
        <begin position="45"/>
        <end position="64"/>
    </location>
</feature>
<dbReference type="SUPFAM" id="SSF81321">
    <property type="entry name" value="Family A G protein-coupled receptor-like"/>
    <property type="match status" value="1"/>
</dbReference>
<feature type="transmembrane region" description="Helical" evidence="9">
    <location>
        <begin position="76"/>
        <end position="99"/>
    </location>
</feature>
<keyword evidence="2 8" id="KW-0812">Transmembrane</keyword>
<feature type="domain" description="G-protein coupled receptors family 1 profile" evidence="10">
    <location>
        <begin position="49"/>
        <end position="140"/>
    </location>
</feature>
<evidence type="ECO:0000259" key="10">
    <source>
        <dbReference type="PROSITE" id="PS50262"/>
    </source>
</evidence>
<keyword evidence="3 9" id="KW-1133">Transmembrane helix</keyword>
<protein>
    <recommendedName>
        <fullName evidence="10">G-protein coupled receptors family 1 profile domain-containing protein</fullName>
    </recommendedName>
</protein>
<keyword evidence="7 8" id="KW-0807">Transducer</keyword>
<sequence>MCIFGFTITITSALNGYFILGAFFCALEGFMATLGGKNGVSGESFFGEVSLWSLVVLAVERYVVVCKPMGSFKFSGTHAGAGVLFTWIMASACAGPPLLGWSRHFLGVSVLWTEYTLAPGSTMSPCYYCFLGRSFFPSLP</sequence>
<dbReference type="InterPro" id="IPR000276">
    <property type="entry name" value="GPCR_Rhodpsn"/>
</dbReference>
<dbReference type="PRINTS" id="PR00237">
    <property type="entry name" value="GPCRRHODOPSN"/>
</dbReference>
<dbReference type="Proteomes" id="UP000327493">
    <property type="component" value="Chromosome 4"/>
</dbReference>
<organism evidence="11 12">
    <name type="scientific">Etheostoma spectabile</name>
    <name type="common">orangethroat darter</name>
    <dbReference type="NCBI Taxonomy" id="54343"/>
    <lineage>
        <taxon>Eukaryota</taxon>
        <taxon>Metazoa</taxon>
        <taxon>Chordata</taxon>
        <taxon>Craniata</taxon>
        <taxon>Vertebrata</taxon>
        <taxon>Euteleostomi</taxon>
        <taxon>Actinopterygii</taxon>
        <taxon>Neopterygii</taxon>
        <taxon>Teleostei</taxon>
        <taxon>Neoteleostei</taxon>
        <taxon>Acanthomorphata</taxon>
        <taxon>Eupercaria</taxon>
        <taxon>Perciformes</taxon>
        <taxon>Percoidei</taxon>
        <taxon>Percidae</taxon>
        <taxon>Etheostomatinae</taxon>
        <taxon>Etheostoma</taxon>
    </lineage>
</organism>
<dbReference type="EMBL" id="VOFY01000004">
    <property type="protein sequence ID" value="KAA8593386.1"/>
    <property type="molecule type" value="Genomic_DNA"/>
</dbReference>
<dbReference type="Pfam" id="PF00001">
    <property type="entry name" value="7tm_1"/>
    <property type="match status" value="1"/>
</dbReference>
<keyword evidence="5 9" id="KW-0472">Membrane</keyword>
<keyword evidence="6 8" id="KW-0675">Receptor</keyword>
<dbReference type="PANTHER" id="PTHR24240">
    <property type="entry name" value="OPSIN"/>
    <property type="match status" value="1"/>
</dbReference>
<comment type="caution">
    <text evidence="11">The sequence shown here is derived from an EMBL/GenBank/DDBJ whole genome shotgun (WGS) entry which is preliminary data.</text>
</comment>
<name>A0A5J5DJ08_9PERO</name>
<dbReference type="GO" id="GO:0016020">
    <property type="term" value="C:membrane"/>
    <property type="evidence" value="ECO:0007669"/>
    <property type="project" value="UniProtKB-SubCell"/>
</dbReference>
<proteinExistence type="inferred from homology"/>
<feature type="transmembrane region" description="Helical" evidence="9">
    <location>
        <begin position="12"/>
        <end position="33"/>
    </location>
</feature>
<evidence type="ECO:0000256" key="2">
    <source>
        <dbReference type="ARBA" id="ARBA00022692"/>
    </source>
</evidence>
<dbReference type="AlphaFoldDB" id="A0A5J5DJ08"/>
<dbReference type="PROSITE" id="PS50262">
    <property type="entry name" value="G_PROTEIN_RECEP_F1_2"/>
    <property type="match status" value="1"/>
</dbReference>
<evidence type="ECO:0000313" key="12">
    <source>
        <dbReference type="Proteomes" id="UP000327493"/>
    </source>
</evidence>
<evidence type="ECO:0000256" key="9">
    <source>
        <dbReference type="SAM" id="Phobius"/>
    </source>
</evidence>
<dbReference type="Gene3D" id="1.20.1070.10">
    <property type="entry name" value="Rhodopsin 7-helix transmembrane proteins"/>
    <property type="match status" value="1"/>
</dbReference>